<dbReference type="GO" id="GO:0006567">
    <property type="term" value="P:L-threonine catabolic process"/>
    <property type="evidence" value="ECO:0007669"/>
    <property type="project" value="TreeGrafter"/>
</dbReference>
<dbReference type="GO" id="GO:0009097">
    <property type="term" value="P:isoleucine biosynthetic process"/>
    <property type="evidence" value="ECO:0007669"/>
    <property type="project" value="TreeGrafter"/>
</dbReference>
<dbReference type="AlphaFoldDB" id="A7NJI1"/>
<dbReference type="KEGG" id="rca:Rcas_1558"/>
<keyword evidence="11" id="KW-1185">Reference proteome</keyword>
<gene>
    <name evidence="10" type="ordered locus">Rcas_1558</name>
</gene>
<comment type="catalytic activity">
    <reaction evidence="1">
        <text>L-threonine = 2-oxobutanoate + NH4(+)</text>
        <dbReference type="Rhea" id="RHEA:22108"/>
        <dbReference type="ChEBI" id="CHEBI:16763"/>
        <dbReference type="ChEBI" id="CHEBI:28938"/>
        <dbReference type="ChEBI" id="CHEBI:57926"/>
        <dbReference type="EC" id="4.3.1.19"/>
    </reaction>
</comment>
<sequence>MEHPLPFRAIDAARSRIAPFVRHTPLMPLPALRSDFHPNLRLKLENLQVAGSFKVRGVFNHLLQLDVAQRERGVIAASGGNHGLALAYAAWRLGIPAVVYLPARASADRERRIAAWGARIFRHGDAWDDAHRRALEHAAAEGLYYVHPFDDIRTLEGQGTLGLEVLVDAPCIDLALIAVGGGGLIGGVAAALKQARPGICIVGVEPIGAPTMTVSLNAGRLVELPAVHSIADTLSPRALSERTLDLALRYVDDVALVTDEQMVEAMRWLWTECNQLVEPAGAAVIAALQSGTVDATRYAAPVAVICGGNVDAGCVFEQYTAG</sequence>
<dbReference type="SUPFAM" id="SSF53686">
    <property type="entry name" value="Tryptophan synthase beta subunit-like PLP-dependent enzymes"/>
    <property type="match status" value="1"/>
</dbReference>
<dbReference type="GO" id="GO:0004794">
    <property type="term" value="F:threonine deaminase activity"/>
    <property type="evidence" value="ECO:0007669"/>
    <property type="project" value="UniProtKB-EC"/>
</dbReference>
<dbReference type="InterPro" id="IPR050147">
    <property type="entry name" value="Ser/Thr_Dehydratase"/>
</dbReference>
<keyword evidence="5" id="KW-0663">Pyridoxal phosphate</keyword>
<protein>
    <recommendedName>
        <fullName evidence="4">threonine ammonia-lyase</fullName>
        <ecNumber evidence="4">4.3.1.19</ecNumber>
    </recommendedName>
    <alternativeName>
        <fullName evidence="8">Threonine deaminase</fullName>
    </alternativeName>
</protein>
<proteinExistence type="inferred from homology"/>
<keyword evidence="6" id="KW-0456">Lyase</keyword>
<dbReference type="RefSeq" id="WP_012120079.1">
    <property type="nucleotide sequence ID" value="NC_009767.1"/>
</dbReference>
<comment type="cofactor">
    <cofactor evidence="2">
        <name>pyridoxal 5'-phosphate</name>
        <dbReference type="ChEBI" id="CHEBI:597326"/>
    </cofactor>
</comment>
<evidence type="ECO:0000256" key="6">
    <source>
        <dbReference type="ARBA" id="ARBA00023239"/>
    </source>
</evidence>
<evidence type="ECO:0000256" key="7">
    <source>
        <dbReference type="ARBA" id="ARBA00025527"/>
    </source>
</evidence>
<dbReference type="HOGENOM" id="CLU_021152_4_2_0"/>
<dbReference type="GO" id="GO:0003941">
    <property type="term" value="F:L-serine ammonia-lyase activity"/>
    <property type="evidence" value="ECO:0007669"/>
    <property type="project" value="TreeGrafter"/>
</dbReference>
<dbReference type="PANTHER" id="PTHR48078">
    <property type="entry name" value="THREONINE DEHYDRATASE, MITOCHONDRIAL-RELATED"/>
    <property type="match status" value="1"/>
</dbReference>
<comment type="function">
    <text evidence="7">Catalyzes the anaerobic formation of alpha-ketobutyrate and ammonia from threonine in a two-step reaction. The first step involved a dehydration of threonine and a production of enamine intermediates (aminocrotonate), which tautomerizes to its imine form (iminobutyrate). Both intermediates are unstable and short-lived. The second step is the nonenzymatic hydrolysis of the enamine/imine intermediates to form 2-ketobutyrate and free ammonia. In the low water environment of the cell, the second step is accelerated by RidA.</text>
</comment>
<reference evidence="10 11" key="1">
    <citation type="submission" date="2007-08" db="EMBL/GenBank/DDBJ databases">
        <title>Complete sequence of Roseiflexus castenholzii DSM 13941.</title>
        <authorList>
            <consortium name="US DOE Joint Genome Institute"/>
            <person name="Copeland A."/>
            <person name="Lucas S."/>
            <person name="Lapidus A."/>
            <person name="Barry K."/>
            <person name="Glavina del Rio T."/>
            <person name="Dalin E."/>
            <person name="Tice H."/>
            <person name="Pitluck S."/>
            <person name="Thompson L.S."/>
            <person name="Brettin T."/>
            <person name="Bruce D."/>
            <person name="Detter J.C."/>
            <person name="Han C."/>
            <person name="Tapia R."/>
            <person name="Schmutz J."/>
            <person name="Larimer F."/>
            <person name="Land M."/>
            <person name="Hauser L."/>
            <person name="Kyrpides N."/>
            <person name="Mikhailova N."/>
            <person name="Bryant D.A."/>
            <person name="Hanada S."/>
            <person name="Tsukatani Y."/>
            <person name="Richardson P."/>
        </authorList>
    </citation>
    <scope>NUCLEOTIDE SEQUENCE [LARGE SCALE GENOMIC DNA]</scope>
    <source>
        <strain evidence="11">DSM 13941 / HLO8</strain>
    </source>
</reference>
<evidence type="ECO:0000259" key="9">
    <source>
        <dbReference type="Pfam" id="PF00291"/>
    </source>
</evidence>
<dbReference type="EC" id="4.3.1.19" evidence="4"/>
<evidence type="ECO:0000256" key="8">
    <source>
        <dbReference type="ARBA" id="ARBA00031427"/>
    </source>
</evidence>
<evidence type="ECO:0000256" key="1">
    <source>
        <dbReference type="ARBA" id="ARBA00001274"/>
    </source>
</evidence>
<dbReference type="GO" id="GO:0006565">
    <property type="term" value="P:L-serine catabolic process"/>
    <property type="evidence" value="ECO:0007669"/>
    <property type="project" value="TreeGrafter"/>
</dbReference>
<name>A7NJI1_ROSCS</name>
<dbReference type="PANTHER" id="PTHR48078:SF6">
    <property type="entry name" value="L-THREONINE DEHYDRATASE CATABOLIC TDCB"/>
    <property type="match status" value="1"/>
</dbReference>
<dbReference type="eggNOG" id="COG1171">
    <property type="taxonomic scope" value="Bacteria"/>
</dbReference>
<dbReference type="Proteomes" id="UP000000263">
    <property type="component" value="Chromosome"/>
</dbReference>
<organism evidence="10 11">
    <name type="scientific">Roseiflexus castenholzii (strain DSM 13941 / HLO8)</name>
    <dbReference type="NCBI Taxonomy" id="383372"/>
    <lineage>
        <taxon>Bacteria</taxon>
        <taxon>Bacillati</taxon>
        <taxon>Chloroflexota</taxon>
        <taxon>Chloroflexia</taxon>
        <taxon>Chloroflexales</taxon>
        <taxon>Roseiflexineae</taxon>
        <taxon>Roseiflexaceae</taxon>
        <taxon>Roseiflexus</taxon>
    </lineage>
</organism>
<evidence type="ECO:0000313" key="11">
    <source>
        <dbReference type="Proteomes" id="UP000000263"/>
    </source>
</evidence>
<evidence type="ECO:0000256" key="4">
    <source>
        <dbReference type="ARBA" id="ARBA00012096"/>
    </source>
</evidence>
<dbReference type="OrthoDB" id="9811476at2"/>
<evidence type="ECO:0000313" key="10">
    <source>
        <dbReference type="EMBL" id="ABU57651.1"/>
    </source>
</evidence>
<dbReference type="InterPro" id="IPR036052">
    <property type="entry name" value="TrpB-like_PALP_sf"/>
</dbReference>
<comment type="similarity">
    <text evidence="3">Belongs to the serine/threonine dehydratase family.</text>
</comment>
<dbReference type="Pfam" id="PF00291">
    <property type="entry name" value="PALP"/>
    <property type="match status" value="1"/>
</dbReference>
<dbReference type="EMBL" id="CP000804">
    <property type="protein sequence ID" value="ABU57651.1"/>
    <property type="molecule type" value="Genomic_DNA"/>
</dbReference>
<feature type="domain" description="Tryptophan synthase beta chain-like PALP" evidence="9">
    <location>
        <begin position="18"/>
        <end position="306"/>
    </location>
</feature>
<evidence type="ECO:0000256" key="2">
    <source>
        <dbReference type="ARBA" id="ARBA00001933"/>
    </source>
</evidence>
<dbReference type="FunFam" id="3.40.50.1100:FF:000005">
    <property type="entry name" value="Threonine dehydratase catabolic"/>
    <property type="match status" value="1"/>
</dbReference>
<dbReference type="CDD" id="cd01562">
    <property type="entry name" value="Thr-dehyd"/>
    <property type="match status" value="1"/>
</dbReference>
<accession>A7NJI1</accession>
<dbReference type="InterPro" id="IPR001926">
    <property type="entry name" value="TrpB-like_PALP"/>
</dbReference>
<evidence type="ECO:0000256" key="5">
    <source>
        <dbReference type="ARBA" id="ARBA00022898"/>
    </source>
</evidence>
<dbReference type="STRING" id="383372.Rcas_1558"/>
<dbReference type="Gene3D" id="3.40.50.1100">
    <property type="match status" value="2"/>
</dbReference>
<evidence type="ECO:0000256" key="3">
    <source>
        <dbReference type="ARBA" id="ARBA00010869"/>
    </source>
</evidence>